<protein>
    <submittedName>
        <fullName evidence="2">Uncharacterized protein</fullName>
    </submittedName>
</protein>
<gene>
    <name evidence="2" type="ORF">GCM10022233_41480</name>
</gene>
<keyword evidence="1" id="KW-1133">Transmembrane helix</keyword>
<keyword evidence="1" id="KW-0812">Transmembrane</keyword>
<proteinExistence type="predicted"/>
<organism evidence="2 3">
    <name type="scientific">Streptomyces shaanxiensis</name>
    <dbReference type="NCBI Taxonomy" id="653357"/>
    <lineage>
        <taxon>Bacteria</taxon>
        <taxon>Bacillati</taxon>
        <taxon>Actinomycetota</taxon>
        <taxon>Actinomycetes</taxon>
        <taxon>Kitasatosporales</taxon>
        <taxon>Streptomycetaceae</taxon>
        <taxon>Streptomyces</taxon>
    </lineage>
</organism>
<sequence length="78" mass="8081">MLSAAGAAVATYAWASSARTRRHMGGGFEGEGTDYTVLITEMPLVALAGAALPALACAVVAVLAGRRRAHPRRSDLDR</sequence>
<accession>A0ABP7VB54</accession>
<dbReference type="RefSeq" id="WP_345014858.1">
    <property type="nucleotide sequence ID" value="NZ_BAAAZY010000011.1"/>
</dbReference>
<keyword evidence="1" id="KW-0472">Membrane</keyword>
<dbReference type="Proteomes" id="UP001499984">
    <property type="component" value="Unassembled WGS sequence"/>
</dbReference>
<comment type="caution">
    <text evidence="2">The sequence shown here is derived from an EMBL/GenBank/DDBJ whole genome shotgun (WGS) entry which is preliminary data.</text>
</comment>
<dbReference type="EMBL" id="BAAAZY010000011">
    <property type="protein sequence ID" value="GAA4063191.1"/>
    <property type="molecule type" value="Genomic_DNA"/>
</dbReference>
<evidence type="ECO:0000313" key="2">
    <source>
        <dbReference type="EMBL" id="GAA4063191.1"/>
    </source>
</evidence>
<name>A0ABP7VB54_9ACTN</name>
<evidence type="ECO:0000256" key="1">
    <source>
        <dbReference type="SAM" id="Phobius"/>
    </source>
</evidence>
<keyword evidence="3" id="KW-1185">Reference proteome</keyword>
<evidence type="ECO:0000313" key="3">
    <source>
        <dbReference type="Proteomes" id="UP001499984"/>
    </source>
</evidence>
<feature type="transmembrane region" description="Helical" evidence="1">
    <location>
        <begin position="44"/>
        <end position="64"/>
    </location>
</feature>
<reference evidence="3" key="1">
    <citation type="journal article" date="2019" name="Int. J. Syst. Evol. Microbiol.">
        <title>The Global Catalogue of Microorganisms (GCM) 10K type strain sequencing project: providing services to taxonomists for standard genome sequencing and annotation.</title>
        <authorList>
            <consortium name="The Broad Institute Genomics Platform"/>
            <consortium name="The Broad Institute Genome Sequencing Center for Infectious Disease"/>
            <person name="Wu L."/>
            <person name="Ma J."/>
        </authorList>
    </citation>
    <scope>NUCLEOTIDE SEQUENCE [LARGE SCALE GENOMIC DNA]</scope>
    <source>
        <strain evidence="3">JCM 16925</strain>
    </source>
</reference>